<keyword evidence="14" id="KW-0249">Electron transport</keyword>
<evidence type="ECO:0000256" key="14">
    <source>
        <dbReference type="ARBA" id="ARBA00022982"/>
    </source>
</evidence>
<comment type="function">
    <text evidence="2">Membrane-anchoring subunit of succinate dehydrogenase (SDH).</text>
</comment>
<dbReference type="CDD" id="cd03495">
    <property type="entry name" value="SQR_TypeC_SdhD_like"/>
    <property type="match status" value="1"/>
</dbReference>
<dbReference type="InterPro" id="IPR034804">
    <property type="entry name" value="SQR/QFR_C/D"/>
</dbReference>
<keyword evidence="15 18" id="KW-1133">Transmembrane helix</keyword>
<organism evidence="19 20">
    <name type="scientific">Hyphomonas johnsonii MHS-2</name>
    <dbReference type="NCBI Taxonomy" id="1280950"/>
    <lineage>
        <taxon>Bacteria</taxon>
        <taxon>Pseudomonadati</taxon>
        <taxon>Pseudomonadota</taxon>
        <taxon>Alphaproteobacteria</taxon>
        <taxon>Hyphomonadales</taxon>
        <taxon>Hyphomonadaceae</taxon>
        <taxon>Hyphomonas</taxon>
    </lineage>
</organism>
<dbReference type="eggNOG" id="COG2142">
    <property type="taxonomic scope" value="Bacteria"/>
</dbReference>
<evidence type="ECO:0000256" key="10">
    <source>
        <dbReference type="ARBA" id="ARBA00022532"/>
    </source>
</evidence>
<dbReference type="PATRIC" id="fig|1280950.3.peg.2175"/>
<sequence length="131" mass="14105">MANNEFITPAKAARGLGSARAGTHDHIRQRVTAIALVFLVPWFIFSVISATNAGYESAAEWAGKPWNAILLILTAGATFYHMRIGMQIIIEDYIAKTSTRTALLILNSFAAIALFVTVALSVLKLWIGAGA</sequence>
<keyword evidence="13" id="KW-0479">Metal-binding</keyword>
<evidence type="ECO:0000256" key="1">
    <source>
        <dbReference type="ARBA" id="ARBA00001971"/>
    </source>
</evidence>
<dbReference type="GO" id="GO:0017004">
    <property type="term" value="P:cytochrome complex assembly"/>
    <property type="evidence" value="ECO:0007669"/>
    <property type="project" value="TreeGrafter"/>
</dbReference>
<comment type="cofactor">
    <cofactor evidence="1">
        <name>heme</name>
        <dbReference type="ChEBI" id="CHEBI:30413"/>
    </cofactor>
</comment>
<dbReference type="Proteomes" id="UP000025171">
    <property type="component" value="Unassembled WGS sequence"/>
</dbReference>
<dbReference type="GO" id="GO:0009055">
    <property type="term" value="F:electron transfer activity"/>
    <property type="evidence" value="ECO:0007669"/>
    <property type="project" value="TreeGrafter"/>
</dbReference>
<keyword evidence="9" id="KW-0997">Cell inner membrane</keyword>
<evidence type="ECO:0000256" key="15">
    <source>
        <dbReference type="ARBA" id="ARBA00022989"/>
    </source>
</evidence>
<evidence type="ECO:0000256" key="5">
    <source>
        <dbReference type="ARBA" id="ARBA00011558"/>
    </source>
</evidence>
<comment type="pathway">
    <text evidence="4">Carbohydrate metabolism; tricarboxylic acid cycle.</text>
</comment>
<accession>A0A059FMD8</accession>
<reference evidence="19 20" key="1">
    <citation type="journal article" date="2014" name="Antonie Van Leeuwenhoek">
        <title>Hyphomonas beringensis sp. nov. and Hyphomonas chukchiensis sp. nov., isolated from surface seawater of the Bering Sea and Chukchi Sea.</title>
        <authorList>
            <person name="Li C."/>
            <person name="Lai Q."/>
            <person name="Li G."/>
            <person name="Dong C."/>
            <person name="Wang J."/>
            <person name="Liao Y."/>
            <person name="Shao Z."/>
        </authorList>
    </citation>
    <scope>NUCLEOTIDE SEQUENCE [LARGE SCALE GENOMIC DNA]</scope>
    <source>
        <strain evidence="19 20">MHS-2</strain>
    </source>
</reference>
<feature type="transmembrane region" description="Helical" evidence="18">
    <location>
        <begin position="65"/>
        <end position="82"/>
    </location>
</feature>
<evidence type="ECO:0000256" key="4">
    <source>
        <dbReference type="ARBA" id="ARBA00005163"/>
    </source>
</evidence>
<dbReference type="GO" id="GO:0006099">
    <property type="term" value="P:tricarboxylic acid cycle"/>
    <property type="evidence" value="ECO:0007669"/>
    <property type="project" value="UniProtKB-UniPathway"/>
</dbReference>
<keyword evidence="10" id="KW-0816">Tricarboxylic acid cycle</keyword>
<keyword evidence="11" id="KW-0349">Heme</keyword>
<keyword evidence="17 18" id="KW-0472">Membrane</keyword>
<dbReference type="SUPFAM" id="SSF81343">
    <property type="entry name" value="Fumarate reductase respiratory complex transmembrane subunits"/>
    <property type="match status" value="1"/>
</dbReference>
<evidence type="ECO:0000256" key="8">
    <source>
        <dbReference type="ARBA" id="ARBA00022475"/>
    </source>
</evidence>
<comment type="subcellular location">
    <subcellularLocation>
        <location evidence="3">Cell inner membrane</location>
        <topology evidence="3">Multi-pass membrane protein</topology>
    </subcellularLocation>
</comment>
<comment type="caution">
    <text evidence="19">The sequence shown here is derived from an EMBL/GenBank/DDBJ whole genome shotgun (WGS) entry which is preliminary data.</text>
</comment>
<dbReference type="Gene3D" id="1.20.1300.10">
    <property type="entry name" value="Fumarate reductase/succinate dehydrogenase, transmembrane subunit"/>
    <property type="match status" value="1"/>
</dbReference>
<dbReference type="PANTHER" id="PTHR38689:SF1">
    <property type="entry name" value="SUCCINATE DEHYDROGENASE HYDROPHOBIC MEMBRANE ANCHOR SUBUNIT"/>
    <property type="match status" value="1"/>
</dbReference>
<gene>
    <name evidence="19" type="ORF">HJO_10867</name>
</gene>
<dbReference type="InterPro" id="IPR000701">
    <property type="entry name" value="SuccDH_FuR_B_TM-su"/>
</dbReference>
<evidence type="ECO:0000256" key="11">
    <source>
        <dbReference type="ARBA" id="ARBA00022617"/>
    </source>
</evidence>
<proteinExistence type="predicted"/>
<keyword evidence="7" id="KW-0813">Transport</keyword>
<dbReference type="UniPathway" id="UPA00223"/>
<keyword evidence="8" id="KW-1003">Cell membrane</keyword>
<evidence type="ECO:0000256" key="16">
    <source>
        <dbReference type="ARBA" id="ARBA00023004"/>
    </source>
</evidence>
<comment type="subunit">
    <text evidence="5">Part of an enzyme complex containing four subunits: a flavoprotein, an iron-sulfur protein, plus two membrane-anchoring proteins, SdhC and SdhD.</text>
</comment>
<name>A0A059FMD8_9PROT</name>
<dbReference type="RefSeq" id="WP_035616877.1">
    <property type="nucleotide sequence ID" value="NZ_ARYK01000005.1"/>
</dbReference>
<dbReference type="STRING" id="1280950.HJO_10867"/>
<evidence type="ECO:0000256" key="6">
    <source>
        <dbReference type="ARBA" id="ARBA00019425"/>
    </source>
</evidence>
<dbReference type="NCBIfam" id="TIGR02968">
    <property type="entry name" value="succ_dehyd_anc"/>
    <property type="match status" value="1"/>
</dbReference>
<dbReference type="AlphaFoldDB" id="A0A059FMD8"/>
<evidence type="ECO:0000256" key="9">
    <source>
        <dbReference type="ARBA" id="ARBA00022519"/>
    </source>
</evidence>
<evidence type="ECO:0000313" key="19">
    <source>
        <dbReference type="EMBL" id="KCZ91613.1"/>
    </source>
</evidence>
<dbReference type="GO" id="GO:0005886">
    <property type="term" value="C:plasma membrane"/>
    <property type="evidence" value="ECO:0007669"/>
    <property type="project" value="UniProtKB-SubCell"/>
</dbReference>
<dbReference type="OrthoDB" id="9809280at2"/>
<evidence type="ECO:0000256" key="12">
    <source>
        <dbReference type="ARBA" id="ARBA00022692"/>
    </source>
</evidence>
<protein>
    <recommendedName>
        <fullName evidence="6">Succinate dehydrogenase hydrophobic membrane anchor subunit</fullName>
    </recommendedName>
</protein>
<keyword evidence="16" id="KW-0408">Iron</keyword>
<evidence type="ECO:0000256" key="7">
    <source>
        <dbReference type="ARBA" id="ARBA00022448"/>
    </source>
</evidence>
<feature type="transmembrane region" description="Helical" evidence="18">
    <location>
        <begin position="33"/>
        <end position="53"/>
    </location>
</feature>
<dbReference type="GO" id="GO:0020037">
    <property type="term" value="F:heme binding"/>
    <property type="evidence" value="ECO:0007669"/>
    <property type="project" value="InterPro"/>
</dbReference>
<keyword evidence="12 18" id="KW-0812">Transmembrane</keyword>
<dbReference type="Pfam" id="PF01127">
    <property type="entry name" value="Sdh_cyt"/>
    <property type="match status" value="1"/>
</dbReference>
<dbReference type="InterPro" id="IPR014312">
    <property type="entry name" value="Succ_DH_anchor"/>
</dbReference>
<dbReference type="GO" id="GO:0046872">
    <property type="term" value="F:metal ion binding"/>
    <property type="evidence" value="ECO:0007669"/>
    <property type="project" value="UniProtKB-KW"/>
</dbReference>
<keyword evidence="20" id="KW-1185">Reference proteome</keyword>
<dbReference type="PANTHER" id="PTHR38689">
    <property type="entry name" value="SUCCINATE DEHYDROGENASE HYDROPHOBIC MEMBRANE ANCHOR SUBUNIT"/>
    <property type="match status" value="1"/>
</dbReference>
<dbReference type="EMBL" id="ARYK01000005">
    <property type="protein sequence ID" value="KCZ91613.1"/>
    <property type="molecule type" value="Genomic_DNA"/>
</dbReference>
<evidence type="ECO:0000313" key="20">
    <source>
        <dbReference type="Proteomes" id="UP000025171"/>
    </source>
</evidence>
<evidence type="ECO:0000256" key="18">
    <source>
        <dbReference type="SAM" id="Phobius"/>
    </source>
</evidence>
<feature type="transmembrane region" description="Helical" evidence="18">
    <location>
        <begin position="103"/>
        <end position="127"/>
    </location>
</feature>
<evidence type="ECO:0000256" key="3">
    <source>
        <dbReference type="ARBA" id="ARBA00004429"/>
    </source>
</evidence>
<evidence type="ECO:0000256" key="13">
    <source>
        <dbReference type="ARBA" id="ARBA00022723"/>
    </source>
</evidence>
<evidence type="ECO:0000256" key="17">
    <source>
        <dbReference type="ARBA" id="ARBA00023136"/>
    </source>
</evidence>
<evidence type="ECO:0000256" key="2">
    <source>
        <dbReference type="ARBA" id="ARBA00004050"/>
    </source>
</evidence>